<keyword evidence="2" id="KW-1185">Reference proteome</keyword>
<dbReference type="PATRIC" id="fig|1348663.4.peg.1482"/>
<dbReference type="Proteomes" id="UP000027178">
    <property type="component" value="Unassembled WGS sequence"/>
</dbReference>
<dbReference type="HOGENOM" id="CLU_2617323_0_0_11"/>
<reference evidence="1 2" key="1">
    <citation type="submission" date="2014-05" db="EMBL/GenBank/DDBJ databases">
        <title>Draft Genome Sequence of Kitasatospora cheerisanensis KCTC 2395.</title>
        <authorList>
            <person name="Nam D.H."/>
        </authorList>
    </citation>
    <scope>NUCLEOTIDE SEQUENCE [LARGE SCALE GENOMIC DNA]</scope>
    <source>
        <strain evidence="1 2">KCTC 2395</strain>
    </source>
</reference>
<dbReference type="eggNOG" id="ENOG503210G">
    <property type="taxonomic scope" value="Bacteria"/>
</dbReference>
<accession>A0A066YYV9</accession>
<dbReference type="RefSeq" id="WP_035860388.1">
    <property type="nucleotide sequence ID" value="NZ_KK853997.1"/>
</dbReference>
<proteinExistence type="predicted"/>
<evidence type="ECO:0000313" key="1">
    <source>
        <dbReference type="EMBL" id="KDN86698.1"/>
    </source>
</evidence>
<evidence type="ECO:0000313" key="2">
    <source>
        <dbReference type="Proteomes" id="UP000027178"/>
    </source>
</evidence>
<protein>
    <submittedName>
        <fullName evidence="1">Uncharacterized protein</fullName>
    </submittedName>
</protein>
<sequence length="85" mass="9182">MQTSTRASALRAAIEAAVDTVATVQVYPWRTRISIDLPAPGHPGWPALLAALRQADRWGHLHQMAGSTVWADITSTDNTGDDDDD</sequence>
<dbReference type="EMBL" id="JNBY01000059">
    <property type="protein sequence ID" value="KDN86698.1"/>
    <property type="molecule type" value="Genomic_DNA"/>
</dbReference>
<gene>
    <name evidence="1" type="ORF">KCH_15420</name>
</gene>
<comment type="caution">
    <text evidence="1">The sequence shown here is derived from an EMBL/GenBank/DDBJ whole genome shotgun (WGS) entry which is preliminary data.</text>
</comment>
<organism evidence="1 2">
    <name type="scientific">Kitasatospora cheerisanensis KCTC 2395</name>
    <dbReference type="NCBI Taxonomy" id="1348663"/>
    <lineage>
        <taxon>Bacteria</taxon>
        <taxon>Bacillati</taxon>
        <taxon>Actinomycetota</taxon>
        <taxon>Actinomycetes</taxon>
        <taxon>Kitasatosporales</taxon>
        <taxon>Streptomycetaceae</taxon>
        <taxon>Kitasatospora</taxon>
    </lineage>
</organism>
<name>A0A066YYV9_9ACTN</name>
<dbReference type="AlphaFoldDB" id="A0A066YYV9"/>